<dbReference type="AlphaFoldDB" id="K9ZZD4"/>
<gene>
    <name evidence="2" type="ordered locus">Deipe_0499</name>
</gene>
<keyword evidence="1" id="KW-0812">Transmembrane</keyword>
<dbReference type="Proteomes" id="UP000010467">
    <property type="component" value="Chromosome"/>
</dbReference>
<dbReference type="RefSeq" id="WP_015234405.1">
    <property type="nucleotide sequence ID" value="NC_019793.1"/>
</dbReference>
<accession>K9ZZD4</accession>
<reference evidence="3" key="1">
    <citation type="submission" date="2012-03" db="EMBL/GenBank/DDBJ databases">
        <title>Complete sequence of chromosome of Deinococcus peraridilitoris DSM 19664.</title>
        <authorList>
            <person name="Lucas S."/>
            <person name="Copeland A."/>
            <person name="Lapidus A."/>
            <person name="Glavina del Rio T."/>
            <person name="Dalin E."/>
            <person name="Tice H."/>
            <person name="Bruce D."/>
            <person name="Goodwin L."/>
            <person name="Pitluck S."/>
            <person name="Peters L."/>
            <person name="Mikhailova N."/>
            <person name="Lu M."/>
            <person name="Kyrpides N."/>
            <person name="Mavromatis K."/>
            <person name="Ivanova N."/>
            <person name="Brettin T."/>
            <person name="Detter J.C."/>
            <person name="Han C."/>
            <person name="Larimer F."/>
            <person name="Land M."/>
            <person name="Hauser L."/>
            <person name="Markowitz V."/>
            <person name="Cheng J.-F."/>
            <person name="Hugenholtz P."/>
            <person name="Woyke T."/>
            <person name="Wu D."/>
            <person name="Pukall R."/>
            <person name="Steenblock K."/>
            <person name="Brambilla E."/>
            <person name="Klenk H.-P."/>
            <person name="Eisen J.A."/>
        </authorList>
    </citation>
    <scope>NUCLEOTIDE SEQUENCE [LARGE SCALE GENOMIC DNA]</scope>
    <source>
        <strain evidence="3">DSM 19664 / LMG 22246 / CIP 109416 / KR-200</strain>
    </source>
</reference>
<keyword evidence="3" id="KW-1185">Reference proteome</keyword>
<evidence type="ECO:0000313" key="3">
    <source>
        <dbReference type="Proteomes" id="UP000010467"/>
    </source>
</evidence>
<protein>
    <submittedName>
        <fullName evidence="2">Uncharacterized protein</fullName>
    </submittedName>
</protein>
<dbReference type="STRING" id="937777.Deipe_0499"/>
<sequence>MKRLSYWLLAIAIVLPMMIGTLANGGWLLLLIAILCGLIAIGLNPNLLPDELKRD</sequence>
<organism evidence="2 3">
    <name type="scientific">Deinococcus peraridilitoris (strain DSM 19664 / LMG 22246 / CIP 109416 / KR-200)</name>
    <dbReference type="NCBI Taxonomy" id="937777"/>
    <lineage>
        <taxon>Bacteria</taxon>
        <taxon>Thermotogati</taxon>
        <taxon>Deinococcota</taxon>
        <taxon>Deinococci</taxon>
        <taxon>Deinococcales</taxon>
        <taxon>Deinococcaceae</taxon>
        <taxon>Deinococcus</taxon>
    </lineage>
</organism>
<name>K9ZZD4_DEIPD</name>
<evidence type="ECO:0000313" key="2">
    <source>
        <dbReference type="EMBL" id="AFZ66095.1"/>
    </source>
</evidence>
<feature type="transmembrane region" description="Helical" evidence="1">
    <location>
        <begin position="7"/>
        <end position="23"/>
    </location>
</feature>
<dbReference type="HOGENOM" id="CLU_3024625_0_0_0"/>
<keyword evidence="1" id="KW-0472">Membrane</keyword>
<keyword evidence="1" id="KW-1133">Transmembrane helix</keyword>
<proteinExistence type="predicted"/>
<dbReference type="KEGG" id="dpd:Deipe_0499"/>
<dbReference type="PATRIC" id="fig|937777.3.peg.504"/>
<evidence type="ECO:0000256" key="1">
    <source>
        <dbReference type="SAM" id="Phobius"/>
    </source>
</evidence>
<dbReference type="EMBL" id="CP003382">
    <property type="protein sequence ID" value="AFZ66095.1"/>
    <property type="molecule type" value="Genomic_DNA"/>
</dbReference>
<feature type="transmembrane region" description="Helical" evidence="1">
    <location>
        <begin position="29"/>
        <end position="48"/>
    </location>
</feature>